<accession>A0A426YKP2</accession>
<proteinExistence type="predicted"/>
<sequence length="168" mass="18860">MTHAIHGHNNTAVTVSSPDEECHYGERESVLRTPVGDMVACDAPARKRERSVRDVCGANLAFSARSPSAFHRRLPSSTRFPKRSLRSRADLATTARLAGYSLASPTRDLTFDPLLYTYPRAAWDTPGHDASITAWTPLPMRERMRRVCFFAIPETWDLPMWGTSLPPY</sequence>
<evidence type="ECO:0000313" key="3">
    <source>
        <dbReference type="Proteomes" id="UP000287651"/>
    </source>
</evidence>
<dbReference type="AlphaFoldDB" id="A0A426YKP2"/>
<name>A0A426YKP2_ENSVE</name>
<gene>
    <name evidence="2" type="ORF">B296_00015881</name>
</gene>
<reference evidence="2 3" key="1">
    <citation type="journal article" date="2014" name="Agronomy (Basel)">
        <title>A Draft Genome Sequence for Ensete ventricosum, the Drought-Tolerant Tree Against Hunger.</title>
        <authorList>
            <person name="Harrison J."/>
            <person name="Moore K.A."/>
            <person name="Paszkiewicz K."/>
            <person name="Jones T."/>
            <person name="Grant M."/>
            <person name="Ambacheew D."/>
            <person name="Muzemil S."/>
            <person name="Studholme D.J."/>
        </authorList>
    </citation>
    <scope>NUCLEOTIDE SEQUENCE [LARGE SCALE GENOMIC DNA]</scope>
</reference>
<dbReference type="Proteomes" id="UP000287651">
    <property type="component" value="Unassembled WGS sequence"/>
</dbReference>
<evidence type="ECO:0000256" key="1">
    <source>
        <dbReference type="SAM" id="MobiDB-lite"/>
    </source>
</evidence>
<protein>
    <submittedName>
        <fullName evidence="2">Uncharacterized protein</fullName>
    </submittedName>
</protein>
<dbReference type="EMBL" id="AMZH03011723">
    <property type="protein sequence ID" value="RRT52331.1"/>
    <property type="molecule type" value="Genomic_DNA"/>
</dbReference>
<feature type="region of interest" description="Disordered" evidence="1">
    <location>
        <begin position="1"/>
        <end position="20"/>
    </location>
</feature>
<comment type="caution">
    <text evidence="2">The sequence shown here is derived from an EMBL/GenBank/DDBJ whole genome shotgun (WGS) entry which is preliminary data.</text>
</comment>
<organism evidence="2 3">
    <name type="scientific">Ensete ventricosum</name>
    <name type="common">Abyssinian banana</name>
    <name type="synonym">Musa ensete</name>
    <dbReference type="NCBI Taxonomy" id="4639"/>
    <lineage>
        <taxon>Eukaryota</taxon>
        <taxon>Viridiplantae</taxon>
        <taxon>Streptophyta</taxon>
        <taxon>Embryophyta</taxon>
        <taxon>Tracheophyta</taxon>
        <taxon>Spermatophyta</taxon>
        <taxon>Magnoliopsida</taxon>
        <taxon>Liliopsida</taxon>
        <taxon>Zingiberales</taxon>
        <taxon>Musaceae</taxon>
        <taxon>Ensete</taxon>
    </lineage>
</organism>
<feature type="compositionally biased region" description="Polar residues" evidence="1">
    <location>
        <begin position="8"/>
        <end position="17"/>
    </location>
</feature>
<evidence type="ECO:0000313" key="2">
    <source>
        <dbReference type="EMBL" id="RRT52331.1"/>
    </source>
</evidence>